<sequence>MTSYLLQLSLPLSLLLLVLMLAQKVLLKPLGARSIYALWAAVPVFLLTTMLVSFSPVAIHSDVIKRYQVGLQQVSSAVSTTNWLFWLWLLGVALCSGYLLLNYLSSRAQYLRAAPLKLTPTILHCRQADANSGPYITGFFVPRILLPHDFFTRFDATQQQLILQHELTHWRRGDLHLNYLALLLLCLCWFNPLCWLAYSRYRQAQELACDAVVTQHASKAERIAYGYALLSSTQQSSANGWPLTHHYGDFNTMKQRIMQLQQQQGFSKTAVLTALVLVIATTLILQQPAQAGAEKAKSLAPVMRIEPRYPVQAAQQGISGYVQIKFDVDAEGKVFNARVLGSNPEKVFDKEALRALEQWQYTATGTVHKAQMVQLDFELDVVAADIERVIVTPPASTKG</sequence>
<evidence type="ECO:0000256" key="2">
    <source>
        <dbReference type="ARBA" id="ARBA00022692"/>
    </source>
</evidence>
<comment type="function">
    <text evidence="5">Interacts with outer membrane receptor proteins that carry out high-affinity binding and energy dependent uptake into the periplasmic space of specific substrates. It could act to transduce energy from the cytoplasmic membrane to specific energy-requiring processes in the outer membrane, resulting in the release into the periplasm of ligands bound by these outer membrane proteins.</text>
</comment>
<dbReference type="GO" id="GO:0031992">
    <property type="term" value="F:energy transducer activity"/>
    <property type="evidence" value="ECO:0007669"/>
    <property type="project" value="InterPro"/>
</dbReference>
<evidence type="ECO:0000256" key="4">
    <source>
        <dbReference type="ARBA" id="ARBA00023136"/>
    </source>
</evidence>
<keyword evidence="5" id="KW-0813">Transport</keyword>
<dbReference type="PANTHER" id="PTHR34978">
    <property type="entry name" value="POSSIBLE SENSOR-TRANSDUCER PROTEIN BLAR"/>
    <property type="match status" value="1"/>
</dbReference>
<protein>
    <recommendedName>
        <fullName evidence="5">Protein TonB</fullName>
    </recommendedName>
</protein>
<keyword evidence="5" id="KW-0735">Signal-anchor</keyword>
<accession>A0A486XY74</accession>
<evidence type="ECO:0000259" key="6">
    <source>
        <dbReference type="PROSITE" id="PS52015"/>
    </source>
</evidence>
<dbReference type="InterPro" id="IPR052173">
    <property type="entry name" value="Beta-lactam_resp_regulator"/>
</dbReference>
<dbReference type="PANTHER" id="PTHR34978:SF3">
    <property type="entry name" value="SLR0241 PROTEIN"/>
    <property type="match status" value="1"/>
</dbReference>
<dbReference type="PROSITE" id="PS52015">
    <property type="entry name" value="TONB_CTD"/>
    <property type="match status" value="1"/>
</dbReference>
<dbReference type="GO" id="GO:0005886">
    <property type="term" value="C:plasma membrane"/>
    <property type="evidence" value="ECO:0007669"/>
    <property type="project" value="UniProtKB-SubCell"/>
</dbReference>
<gene>
    <name evidence="7" type="ORF">BAL341_3792</name>
</gene>
<comment type="similarity">
    <text evidence="5">Belongs to the TonB family.</text>
</comment>
<dbReference type="GO" id="GO:0015891">
    <property type="term" value="P:siderophore transport"/>
    <property type="evidence" value="ECO:0007669"/>
    <property type="project" value="InterPro"/>
</dbReference>
<dbReference type="NCBIfam" id="TIGR01352">
    <property type="entry name" value="tonB_Cterm"/>
    <property type="match status" value="1"/>
</dbReference>
<evidence type="ECO:0000256" key="1">
    <source>
        <dbReference type="ARBA" id="ARBA00004167"/>
    </source>
</evidence>
<evidence type="ECO:0000256" key="3">
    <source>
        <dbReference type="ARBA" id="ARBA00022989"/>
    </source>
</evidence>
<dbReference type="Pfam" id="PF05569">
    <property type="entry name" value="Peptidase_M56"/>
    <property type="match status" value="1"/>
</dbReference>
<comment type="caution">
    <text evidence="5">Lacks conserved residue(s) required for the propagation of feature annotation.</text>
</comment>
<dbReference type="PRINTS" id="PR01374">
    <property type="entry name" value="TONBPROTEIN"/>
</dbReference>
<keyword evidence="5" id="KW-0997">Cell inner membrane</keyword>
<feature type="transmembrane region" description="Helical" evidence="5">
    <location>
        <begin position="80"/>
        <end position="101"/>
    </location>
</feature>
<feature type="transmembrane region" description="Helical" evidence="5">
    <location>
        <begin position="37"/>
        <end position="59"/>
    </location>
</feature>
<feature type="transmembrane region" description="Helical" evidence="5">
    <location>
        <begin position="177"/>
        <end position="198"/>
    </location>
</feature>
<keyword evidence="5" id="KW-1003">Cell membrane</keyword>
<dbReference type="Pfam" id="PF03544">
    <property type="entry name" value="TonB_C"/>
    <property type="match status" value="1"/>
</dbReference>
<name>A0A486XY74_9GAMM</name>
<dbReference type="SUPFAM" id="SSF74653">
    <property type="entry name" value="TolA/TonB C-terminal domain"/>
    <property type="match status" value="1"/>
</dbReference>
<comment type="subcellular location">
    <subcellularLocation>
        <location evidence="5">Cell inner membrane</location>
        <topology evidence="5">Single-pass membrane protein</topology>
        <orientation evidence="5">Periplasmic side</orientation>
    </subcellularLocation>
    <subcellularLocation>
        <location evidence="1">Membrane</location>
        <topology evidence="1">Single-pass membrane protein</topology>
    </subcellularLocation>
</comment>
<dbReference type="GO" id="GO:0015031">
    <property type="term" value="P:protein transport"/>
    <property type="evidence" value="ECO:0007669"/>
    <property type="project" value="UniProtKB-UniRule"/>
</dbReference>
<keyword evidence="4 5" id="KW-0472">Membrane</keyword>
<keyword evidence="5" id="KW-0653">Protein transport</keyword>
<organism evidence="7">
    <name type="scientific">Rheinheimera sp. BAL341</name>
    <dbReference type="NCBI Taxonomy" id="1708203"/>
    <lineage>
        <taxon>Bacteria</taxon>
        <taxon>Pseudomonadati</taxon>
        <taxon>Pseudomonadota</taxon>
        <taxon>Gammaproteobacteria</taxon>
        <taxon>Chromatiales</taxon>
        <taxon>Chromatiaceae</taxon>
        <taxon>Rheinheimera</taxon>
    </lineage>
</organism>
<dbReference type="InterPro" id="IPR003538">
    <property type="entry name" value="TonB"/>
</dbReference>
<keyword evidence="2 5" id="KW-0812">Transmembrane</keyword>
<dbReference type="InterPro" id="IPR006260">
    <property type="entry name" value="TonB/TolA_C"/>
</dbReference>
<dbReference type="CDD" id="cd07341">
    <property type="entry name" value="M56_BlaR1_MecR1_like"/>
    <property type="match status" value="1"/>
</dbReference>
<dbReference type="GO" id="GO:0055085">
    <property type="term" value="P:transmembrane transport"/>
    <property type="evidence" value="ECO:0007669"/>
    <property type="project" value="InterPro"/>
</dbReference>
<dbReference type="EMBL" id="CAAJGR010000039">
    <property type="protein sequence ID" value="VHO06819.1"/>
    <property type="molecule type" value="Genomic_DNA"/>
</dbReference>
<dbReference type="InterPro" id="IPR037682">
    <property type="entry name" value="TonB_C"/>
</dbReference>
<evidence type="ECO:0000313" key="7">
    <source>
        <dbReference type="EMBL" id="VHO06819.1"/>
    </source>
</evidence>
<dbReference type="InterPro" id="IPR008756">
    <property type="entry name" value="Peptidase_M56"/>
</dbReference>
<dbReference type="GO" id="GO:0030288">
    <property type="term" value="C:outer membrane-bounded periplasmic space"/>
    <property type="evidence" value="ECO:0007669"/>
    <property type="project" value="InterPro"/>
</dbReference>
<evidence type="ECO:0000256" key="5">
    <source>
        <dbReference type="RuleBase" id="RU362123"/>
    </source>
</evidence>
<dbReference type="Gene3D" id="3.30.2420.10">
    <property type="entry name" value="TonB"/>
    <property type="match status" value="1"/>
</dbReference>
<feature type="domain" description="TonB C-terminal" evidence="6">
    <location>
        <begin position="294"/>
        <end position="390"/>
    </location>
</feature>
<proteinExistence type="inferred from homology"/>
<reference evidence="7" key="1">
    <citation type="submission" date="2019-04" db="EMBL/GenBank/DDBJ databases">
        <authorList>
            <person name="Brambilla D."/>
        </authorList>
    </citation>
    <scope>NUCLEOTIDE SEQUENCE</scope>
    <source>
        <strain evidence="7">BAL1</strain>
    </source>
</reference>
<keyword evidence="3 5" id="KW-1133">Transmembrane helix</keyword>
<dbReference type="AlphaFoldDB" id="A0A486XY74"/>